<reference evidence="2" key="1">
    <citation type="journal article" date="2023" name="Mol. Phylogenet. Evol.">
        <title>Genome-scale phylogeny and comparative genomics of the fungal order Sordariales.</title>
        <authorList>
            <person name="Hensen N."/>
            <person name="Bonometti L."/>
            <person name="Westerberg I."/>
            <person name="Brannstrom I.O."/>
            <person name="Guillou S."/>
            <person name="Cros-Aarteil S."/>
            <person name="Calhoun S."/>
            <person name="Haridas S."/>
            <person name="Kuo A."/>
            <person name="Mondo S."/>
            <person name="Pangilinan J."/>
            <person name="Riley R."/>
            <person name="LaButti K."/>
            <person name="Andreopoulos B."/>
            <person name="Lipzen A."/>
            <person name="Chen C."/>
            <person name="Yan M."/>
            <person name="Daum C."/>
            <person name="Ng V."/>
            <person name="Clum A."/>
            <person name="Steindorff A."/>
            <person name="Ohm R.A."/>
            <person name="Martin F."/>
            <person name="Silar P."/>
            <person name="Natvig D.O."/>
            <person name="Lalanne C."/>
            <person name="Gautier V."/>
            <person name="Ament-Velasquez S.L."/>
            <person name="Kruys A."/>
            <person name="Hutchinson M.I."/>
            <person name="Powell A.J."/>
            <person name="Barry K."/>
            <person name="Miller A.N."/>
            <person name="Grigoriev I.V."/>
            <person name="Debuchy R."/>
            <person name="Gladieux P."/>
            <person name="Hiltunen Thoren M."/>
            <person name="Johannesson H."/>
        </authorList>
    </citation>
    <scope>NUCLEOTIDE SEQUENCE</scope>
    <source>
        <strain evidence="2">CBS 103.79</strain>
    </source>
</reference>
<evidence type="ECO:0000313" key="2">
    <source>
        <dbReference type="EMBL" id="KAK3905400.1"/>
    </source>
</evidence>
<dbReference type="SUPFAM" id="SSF53271">
    <property type="entry name" value="PRTase-like"/>
    <property type="match status" value="1"/>
</dbReference>
<evidence type="ECO:0000259" key="1">
    <source>
        <dbReference type="Pfam" id="PF14681"/>
    </source>
</evidence>
<dbReference type="Pfam" id="PF13207">
    <property type="entry name" value="AAA_17"/>
    <property type="match status" value="1"/>
</dbReference>
<dbReference type="InterPro" id="IPR027417">
    <property type="entry name" value="P-loop_NTPase"/>
</dbReference>
<protein>
    <submittedName>
        <fullName evidence="2">Uracil phosphoribosyltransferase-domain-containing protein</fullName>
    </submittedName>
</protein>
<dbReference type="GO" id="GO:0036424">
    <property type="term" value="F:L-phosphoserine phosphatase activity"/>
    <property type="evidence" value="ECO:0007669"/>
    <property type="project" value="TreeGrafter"/>
</dbReference>
<dbReference type="GO" id="GO:0006564">
    <property type="term" value="P:L-serine biosynthetic process"/>
    <property type="evidence" value="ECO:0007669"/>
    <property type="project" value="TreeGrafter"/>
</dbReference>
<keyword evidence="2" id="KW-0328">Glycosyltransferase</keyword>
<accession>A0AAN6MRS7</accession>
<keyword evidence="3" id="KW-1185">Reference proteome</keyword>
<dbReference type="Proteomes" id="UP001303889">
    <property type="component" value="Unassembled WGS sequence"/>
</dbReference>
<dbReference type="InterPro" id="IPR036412">
    <property type="entry name" value="HAD-like_sf"/>
</dbReference>
<dbReference type="SUPFAM" id="SSF52540">
    <property type="entry name" value="P-loop containing nucleoside triphosphate hydrolases"/>
    <property type="match status" value="1"/>
</dbReference>
<gene>
    <name evidence="2" type="ORF">C8A05DRAFT_41675</name>
</gene>
<reference evidence="2" key="2">
    <citation type="submission" date="2023-05" db="EMBL/GenBank/DDBJ databases">
        <authorList>
            <consortium name="Lawrence Berkeley National Laboratory"/>
            <person name="Steindorff A."/>
            <person name="Hensen N."/>
            <person name="Bonometti L."/>
            <person name="Westerberg I."/>
            <person name="Brannstrom I.O."/>
            <person name="Guillou S."/>
            <person name="Cros-Aarteil S."/>
            <person name="Calhoun S."/>
            <person name="Haridas S."/>
            <person name="Kuo A."/>
            <person name="Mondo S."/>
            <person name="Pangilinan J."/>
            <person name="Riley R."/>
            <person name="Labutti K."/>
            <person name="Andreopoulos B."/>
            <person name="Lipzen A."/>
            <person name="Chen C."/>
            <person name="Yanf M."/>
            <person name="Daum C."/>
            <person name="Ng V."/>
            <person name="Clum A."/>
            <person name="Ohm R."/>
            <person name="Martin F."/>
            <person name="Silar P."/>
            <person name="Natvig D."/>
            <person name="Lalanne C."/>
            <person name="Gautier V."/>
            <person name="Ament-Velasquez S.L."/>
            <person name="Kruys A."/>
            <person name="Hutchinson M.I."/>
            <person name="Powell A.J."/>
            <person name="Barry K."/>
            <person name="Miller A.N."/>
            <person name="Grigoriev I.V."/>
            <person name="Debuchy R."/>
            <person name="Gladieux P."/>
            <person name="Thoren M.H."/>
            <person name="Johannesson H."/>
        </authorList>
    </citation>
    <scope>NUCLEOTIDE SEQUENCE</scope>
    <source>
        <strain evidence="2">CBS 103.79</strain>
    </source>
</reference>
<proteinExistence type="predicted"/>
<organism evidence="2 3">
    <name type="scientific">Staphylotrichum tortipilum</name>
    <dbReference type="NCBI Taxonomy" id="2831512"/>
    <lineage>
        <taxon>Eukaryota</taxon>
        <taxon>Fungi</taxon>
        <taxon>Dikarya</taxon>
        <taxon>Ascomycota</taxon>
        <taxon>Pezizomycotina</taxon>
        <taxon>Sordariomycetes</taxon>
        <taxon>Sordariomycetidae</taxon>
        <taxon>Sordariales</taxon>
        <taxon>Chaetomiaceae</taxon>
        <taxon>Staphylotrichum</taxon>
    </lineage>
</organism>
<dbReference type="InterPro" id="IPR023214">
    <property type="entry name" value="HAD_sf"/>
</dbReference>
<dbReference type="InterPro" id="IPR050582">
    <property type="entry name" value="HAD-like_SerB"/>
</dbReference>
<feature type="domain" description="Phosphoribosyltransferase" evidence="1">
    <location>
        <begin position="474"/>
        <end position="667"/>
    </location>
</feature>
<dbReference type="Gene3D" id="3.40.50.2020">
    <property type="match status" value="1"/>
</dbReference>
<dbReference type="PANTHER" id="PTHR43344:SF20">
    <property type="entry name" value="URACIL PHOSPHORIBOSYLTRANSFERASE"/>
    <property type="match status" value="1"/>
</dbReference>
<dbReference type="Gene3D" id="3.40.50.300">
    <property type="entry name" value="P-loop containing nucleotide triphosphate hydrolases"/>
    <property type="match status" value="1"/>
</dbReference>
<comment type="caution">
    <text evidence="2">The sequence shown here is derived from an EMBL/GenBank/DDBJ whole genome shotgun (WGS) entry which is preliminary data.</text>
</comment>
<sequence>MAVATSTHAPAFGPEAKPVVIGLYGVPGSGKTTMLRYLRSRLGEAEFSFHEGSETIAALVSGGLAEFQSATPEERTRLRETAIESIAEESNSGGRSAVVTGHFMFWLEGDEAGQTVHTQRDLDIYTHVIYLDTPPETIAIWRRLDASGKSELRRLCRNHGILFTAVSHPAPEMTVAALAMDFRRHTEEYNLVCAKAQLGAILDAHQSQDTLQTALVLDADRTLAAEDAGTLFCDMVTKSAPQHAENPKDDRSLKTLFASPLGYTYKAFRQAMLLCEEQSGHAEFDTTCQEVASLVALYPEMLSLLKQAGQPEHRDHVVAVVVTCGLRRVWELVLAKAGLSDTVKVVGGGRVLDKFVMTPEVKGALAAHLRDSHGLYVWAFGDSPLDLAMMHEAHQAVVVAGEAGSRRRTMDGALATAIAGSGLRARQWLAPSDAPARLNTGRLPLVRLGDAEFVNEVLRRRDAPSRIHHATNGNASKLLTTATRDARVSGPELRQAHGRVGWHLAISFLSDAIGVEEFDIPHVQGNMARGHRVRHERKTTIVALMRGGEPMALGVNDALPGAMFVHAKHPADLKLHHIRGQWAVLLVDSVVNSGKSIVDFVQRIRGVDRTISIVAVVGVVQAQSILLEGLLGQALHQDKALTLVALRFSENKFTGRGIIDTGNRLFNSTHLDSVHGGLELGG</sequence>
<dbReference type="EMBL" id="MU855360">
    <property type="protein sequence ID" value="KAK3905400.1"/>
    <property type="molecule type" value="Genomic_DNA"/>
</dbReference>
<keyword evidence="2" id="KW-0808">Transferase</keyword>
<dbReference type="GO" id="GO:0000287">
    <property type="term" value="F:magnesium ion binding"/>
    <property type="evidence" value="ECO:0007669"/>
    <property type="project" value="TreeGrafter"/>
</dbReference>
<name>A0AAN6MRS7_9PEZI</name>
<evidence type="ECO:0000313" key="3">
    <source>
        <dbReference type="Proteomes" id="UP001303889"/>
    </source>
</evidence>
<dbReference type="PANTHER" id="PTHR43344">
    <property type="entry name" value="PHOSPHOSERINE PHOSPHATASE"/>
    <property type="match status" value="1"/>
</dbReference>
<dbReference type="GO" id="GO:0016757">
    <property type="term" value="F:glycosyltransferase activity"/>
    <property type="evidence" value="ECO:0007669"/>
    <property type="project" value="UniProtKB-KW"/>
</dbReference>
<dbReference type="GO" id="GO:0005737">
    <property type="term" value="C:cytoplasm"/>
    <property type="evidence" value="ECO:0007669"/>
    <property type="project" value="TreeGrafter"/>
</dbReference>
<dbReference type="InterPro" id="IPR029057">
    <property type="entry name" value="PRTase-like"/>
</dbReference>
<dbReference type="Pfam" id="PF12710">
    <property type="entry name" value="HAD"/>
    <property type="match status" value="1"/>
</dbReference>
<dbReference type="Pfam" id="PF14681">
    <property type="entry name" value="UPRTase"/>
    <property type="match status" value="1"/>
</dbReference>
<dbReference type="AlphaFoldDB" id="A0AAN6MRS7"/>
<dbReference type="InterPro" id="IPR000836">
    <property type="entry name" value="PRTase_dom"/>
</dbReference>
<dbReference type="Gene3D" id="3.40.50.1000">
    <property type="entry name" value="HAD superfamily/HAD-like"/>
    <property type="match status" value="1"/>
</dbReference>
<dbReference type="SUPFAM" id="SSF56784">
    <property type="entry name" value="HAD-like"/>
    <property type="match status" value="1"/>
</dbReference>
<dbReference type="CDD" id="cd06223">
    <property type="entry name" value="PRTases_typeI"/>
    <property type="match status" value="1"/>
</dbReference>